<keyword evidence="6 15" id="KW-0808">Transferase</keyword>
<keyword evidence="18" id="KW-1185">Reference proteome</keyword>
<dbReference type="InterPro" id="IPR039044">
    <property type="entry name" value="Trm13"/>
</dbReference>
<dbReference type="AlphaFoldDB" id="A0A1E3NYJ7"/>
<dbReference type="InterPro" id="IPR021721">
    <property type="entry name" value="Znf_CCCH-type_TRM13"/>
</dbReference>
<evidence type="ECO:0000256" key="8">
    <source>
        <dbReference type="ARBA" id="ARBA00022694"/>
    </source>
</evidence>
<comment type="similarity">
    <text evidence="2 15">Belongs to the methyltransferase TRM13 family.</text>
</comment>
<evidence type="ECO:0000256" key="7">
    <source>
        <dbReference type="ARBA" id="ARBA00022691"/>
    </source>
</evidence>
<organism evidence="17 18">
    <name type="scientific">Wickerhamomyces anomalus (strain ATCC 58044 / CBS 1984 / NCYC 433 / NRRL Y-366-8)</name>
    <name type="common">Yeast</name>
    <name type="synonym">Hansenula anomala</name>
    <dbReference type="NCBI Taxonomy" id="683960"/>
    <lineage>
        <taxon>Eukaryota</taxon>
        <taxon>Fungi</taxon>
        <taxon>Dikarya</taxon>
        <taxon>Ascomycota</taxon>
        <taxon>Saccharomycotina</taxon>
        <taxon>Saccharomycetes</taxon>
        <taxon>Phaffomycetales</taxon>
        <taxon>Wickerhamomycetaceae</taxon>
        <taxon>Wickerhamomyces</taxon>
    </lineage>
</organism>
<keyword evidence="7 15" id="KW-0949">S-adenosyl-L-methionine</keyword>
<comment type="catalytic activity">
    <reaction evidence="12 15">
        <text>cytidine(4) in tRNA(Pro) + S-adenosyl-L-methionine = 2'-O-methylcytidine(4) in tRNA(Pro) + S-adenosyl-L-homocysteine + H(+)</text>
        <dbReference type="Rhea" id="RHEA:32767"/>
        <dbReference type="Rhea" id="RHEA-COMP:10397"/>
        <dbReference type="Rhea" id="RHEA-COMP:10398"/>
        <dbReference type="ChEBI" id="CHEBI:15378"/>
        <dbReference type="ChEBI" id="CHEBI:57856"/>
        <dbReference type="ChEBI" id="CHEBI:59789"/>
        <dbReference type="ChEBI" id="CHEBI:74495"/>
        <dbReference type="ChEBI" id="CHEBI:82748"/>
        <dbReference type="EC" id="2.1.1.225"/>
    </reaction>
</comment>
<comment type="catalytic activity">
    <reaction evidence="13 15">
        <text>cytidine(4) in tRNA(Gly)(GCC) + S-adenosyl-L-methionine = 2'-O-methylcytidine(4) in tRNA(Gly)(GCC) + S-adenosyl-L-homocysteine + H(+)</text>
        <dbReference type="Rhea" id="RHEA:43192"/>
        <dbReference type="Rhea" id="RHEA-COMP:10399"/>
        <dbReference type="Rhea" id="RHEA-COMP:10400"/>
        <dbReference type="ChEBI" id="CHEBI:15378"/>
        <dbReference type="ChEBI" id="CHEBI:57856"/>
        <dbReference type="ChEBI" id="CHEBI:59789"/>
        <dbReference type="ChEBI" id="CHEBI:74495"/>
        <dbReference type="ChEBI" id="CHEBI:82748"/>
        <dbReference type="EC" id="2.1.1.225"/>
    </reaction>
</comment>
<dbReference type="RefSeq" id="XP_019037395.1">
    <property type="nucleotide sequence ID" value="XM_019180906.2"/>
</dbReference>
<evidence type="ECO:0000256" key="9">
    <source>
        <dbReference type="ARBA" id="ARBA00022723"/>
    </source>
</evidence>
<dbReference type="Pfam" id="PF11722">
    <property type="entry name" value="zf-TRM13_CCCH"/>
    <property type="match status" value="1"/>
</dbReference>
<dbReference type="OrthoDB" id="258806at2759"/>
<sequence>KKNRRCPLTRKKDVQFCAEHLKQKQDDVRIPCPVDPRHTIWEKDLKNHIEKCKAKATDATKVSWFKLNHNCEVPKEKAEEIVIDYKKWIPIVEKIYTNFDELKLIKLEHDGVKDRMEELGNQKHAIQQSSLISHLDNKELLSNELNYIEFGCGRAELSRYIAKSIMFKTSKTADFILVDRSPTRLKLDSKMVKDAEEHDLKTKIYRVKIDIKDLFIDDIVTKEFNNNKNFVGVSKHLCGAATDLTIQCILQNPILNSRFQGMIVAMCCRHCCDYDMLSLYSKQYLKKFGIEREGFKHLMKFASWAVNGRRPGMKDEDGSDHPSGLSIKEREDLGLKARRIIDESRKFALEQNGYKVELCHYVPREISLENTCMIVNK</sequence>
<keyword evidence="11 15" id="KW-0862">Zinc</keyword>
<dbReference type="InterPro" id="IPR022776">
    <property type="entry name" value="TRM13/UPF0224_CHHC_Znf_dom"/>
</dbReference>
<dbReference type="GO" id="GO:0002128">
    <property type="term" value="P:tRNA nucleoside ribose methylation"/>
    <property type="evidence" value="ECO:0007669"/>
    <property type="project" value="EnsemblFungi"/>
</dbReference>
<gene>
    <name evidence="17" type="ORF">WICANDRAFT_21551</name>
</gene>
<evidence type="ECO:0000259" key="16">
    <source>
        <dbReference type="PROSITE" id="PS51800"/>
    </source>
</evidence>
<dbReference type="PROSITE" id="PS51800">
    <property type="entry name" value="ZF_CHHC_U11_48K"/>
    <property type="match status" value="1"/>
</dbReference>
<dbReference type="InterPro" id="IPR007871">
    <property type="entry name" value="Methyltransferase_TRM13"/>
</dbReference>
<dbReference type="GeneID" id="30198152"/>
<dbReference type="EC" id="2.1.1.225" evidence="3 15"/>
<proteinExistence type="inferred from homology"/>
<evidence type="ECO:0000256" key="3">
    <source>
        <dbReference type="ARBA" id="ARBA00012810"/>
    </source>
</evidence>
<name>A0A1E3NYJ7_WICAA</name>
<keyword evidence="5 15" id="KW-0489">Methyltransferase</keyword>
<evidence type="ECO:0000256" key="12">
    <source>
        <dbReference type="ARBA" id="ARBA00048165"/>
    </source>
</evidence>
<dbReference type="Proteomes" id="UP000094112">
    <property type="component" value="Unassembled WGS sequence"/>
</dbReference>
<evidence type="ECO:0000256" key="1">
    <source>
        <dbReference type="ARBA" id="ARBA00002267"/>
    </source>
</evidence>
<evidence type="ECO:0000256" key="2">
    <source>
        <dbReference type="ARBA" id="ARBA00005265"/>
    </source>
</evidence>
<protein>
    <recommendedName>
        <fullName evidence="4 15">tRNA:m(4)X modification enzyme TRM13</fullName>
        <ecNumber evidence="3 15">2.1.1.225</ecNumber>
    </recommendedName>
</protein>
<dbReference type="EMBL" id="KV454212">
    <property type="protein sequence ID" value="ODQ58188.1"/>
    <property type="molecule type" value="Genomic_DNA"/>
</dbReference>
<feature type="non-terminal residue" evidence="17">
    <location>
        <position position="377"/>
    </location>
</feature>
<dbReference type="PANTHER" id="PTHR12998">
    <property type="entry name" value="TRNA:M(4)X MODIFICATION ENZYME TRM13 HOMOLOG"/>
    <property type="match status" value="1"/>
</dbReference>
<evidence type="ECO:0000313" key="17">
    <source>
        <dbReference type="EMBL" id="ODQ58188.1"/>
    </source>
</evidence>
<evidence type="ECO:0000256" key="6">
    <source>
        <dbReference type="ARBA" id="ARBA00022679"/>
    </source>
</evidence>
<keyword evidence="9 15" id="KW-0479">Metal-binding</keyword>
<evidence type="ECO:0000313" key="18">
    <source>
        <dbReference type="Proteomes" id="UP000094112"/>
    </source>
</evidence>
<accession>A0A1E3NYJ7</accession>
<dbReference type="GO" id="GO:0106050">
    <property type="term" value="F:tRNA 2'-O-methyltransferase activity"/>
    <property type="evidence" value="ECO:0007669"/>
    <property type="project" value="UniProtKB-UniRule"/>
</dbReference>
<keyword evidence="10 15" id="KW-0863">Zinc-finger</keyword>
<feature type="domain" description="CHHC U11-48K-type" evidence="16">
    <location>
        <begin position="29"/>
        <end position="56"/>
    </location>
</feature>
<feature type="non-terminal residue" evidence="17">
    <location>
        <position position="1"/>
    </location>
</feature>
<evidence type="ECO:0000256" key="4">
    <source>
        <dbReference type="ARBA" id="ARBA00015883"/>
    </source>
</evidence>
<evidence type="ECO:0000256" key="14">
    <source>
        <dbReference type="ARBA" id="ARBA00049393"/>
    </source>
</evidence>
<comment type="catalytic activity">
    <reaction evidence="14 15">
        <text>adenosine(4) in tRNA(His) + S-adenosyl-L-methionine = 2'-O-methyladenosine(4) in tRNA(His) + S-adenosyl-L-homocysteine + H(+)</text>
        <dbReference type="Rhea" id="RHEA:43196"/>
        <dbReference type="Rhea" id="RHEA-COMP:10401"/>
        <dbReference type="Rhea" id="RHEA-COMP:10402"/>
        <dbReference type="ChEBI" id="CHEBI:15378"/>
        <dbReference type="ChEBI" id="CHEBI:57856"/>
        <dbReference type="ChEBI" id="CHEBI:59789"/>
        <dbReference type="ChEBI" id="CHEBI:74411"/>
        <dbReference type="ChEBI" id="CHEBI:74477"/>
        <dbReference type="EC" id="2.1.1.225"/>
    </reaction>
</comment>
<evidence type="ECO:0000256" key="15">
    <source>
        <dbReference type="RuleBase" id="RU367103"/>
    </source>
</evidence>
<comment type="function">
    <text evidence="1 15">tRNA methylase which 2'-O-methylates cytidine(4) in tRNA(Pro) and tRNA(Gly)(GCC), and adenosine(4) in tRNA(His).</text>
</comment>
<dbReference type="Pfam" id="PF05253">
    <property type="entry name" value="zf-U11-48K"/>
    <property type="match status" value="1"/>
</dbReference>
<dbReference type="Pfam" id="PF05206">
    <property type="entry name" value="TRM13"/>
    <property type="match status" value="1"/>
</dbReference>
<evidence type="ECO:0000256" key="5">
    <source>
        <dbReference type="ARBA" id="ARBA00022603"/>
    </source>
</evidence>
<dbReference type="STRING" id="683960.A0A1E3NYJ7"/>
<evidence type="ECO:0000256" key="10">
    <source>
        <dbReference type="ARBA" id="ARBA00022771"/>
    </source>
</evidence>
<dbReference type="PANTHER" id="PTHR12998:SF0">
    <property type="entry name" value="TRNA:M(4)X MODIFICATION ENZYME TRM13 HOMOLOG"/>
    <property type="match status" value="1"/>
</dbReference>
<dbReference type="GO" id="GO:0008270">
    <property type="term" value="F:zinc ion binding"/>
    <property type="evidence" value="ECO:0007669"/>
    <property type="project" value="UniProtKB-KW"/>
</dbReference>
<evidence type="ECO:0000256" key="11">
    <source>
        <dbReference type="ARBA" id="ARBA00022833"/>
    </source>
</evidence>
<reference evidence="17 18" key="1">
    <citation type="journal article" date="2016" name="Proc. Natl. Acad. Sci. U.S.A.">
        <title>Comparative genomics of biotechnologically important yeasts.</title>
        <authorList>
            <person name="Riley R."/>
            <person name="Haridas S."/>
            <person name="Wolfe K.H."/>
            <person name="Lopes M.R."/>
            <person name="Hittinger C.T."/>
            <person name="Goeker M."/>
            <person name="Salamov A.A."/>
            <person name="Wisecaver J.H."/>
            <person name="Long T.M."/>
            <person name="Calvey C.H."/>
            <person name="Aerts A.L."/>
            <person name="Barry K.W."/>
            <person name="Choi C."/>
            <person name="Clum A."/>
            <person name="Coughlan A.Y."/>
            <person name="Deshpande S."/>
            <person name="Douglass A.P."/>
            <person name="Hanson S.J."/>
            <person name="Klenk H.-P."/>
            <person name="LaButti K.M."/>
            <person name="Lapidus A."/>
            <person name="Lindquist E.A."/>
            <person name="Lipzen A.M."/>
            <person name="Meier-Kolthoff J.P."/>
            <person name="Ohm R.A."/>
            <person name="Otillar R.P."/>
            <person name="Pangilinan J.L."/>
            <person name="Peng Y."/>
            <person name="Rokas A."/>
            <person name="Rosa C.A."/>
            <person name="Scheuner C."/>
            <person name="Sibirny A.A."/>
            <person name="Slot J.C."/>
            <person name="Stielow J.B."/>
            <person name="Sun H."/>
            <person name="Kurtzman C.P."/>
            <person name="Blackwell M."/>
            <person name="Grigoriev I.V."/>
            <person name="Jeffries T.W."/>
        </authorList>
    </citation>
    <scope>NUCLEOTIDE SEQUENCE [LARGE SCALE GENOMIC DNA]</scope>
    <source>
        <strain evidence="18">ATCC 58044 / CBS 1984 / NCYC 433 / NRRL Y-366-8</strain>
    </source>
</reference>
<keyword evidence="8 15" id="KW-0819">tRNA processing</keyword>
<evidence type="ECO:0000256" key="13">
    <source>
        <dbReference type="ARBA" id="ARBA00048635"/>
    </source>
</evidence>